<comment type="similarity">
    <text evidence="19">Belongs to the heme-copper respiratory oxidase family.</text>
</comment>
<dbReference type="GO" id="GO:0005886">
    <property type="term" value="C:plasma membrane"/>
    <property type="evidence" value="ECO:0007669"/>
    <property type="project" value="UniProtKB-SubCell"/>
</dbReference>
<dbReference type="InterPro" id="IPR000883">
    <property type="entry name" value="Cyt_C_Oxase_1"/>
</dbReference>
<evidence type="ECO:0000256" key="17">
    <source>
        <dbReference type="ARBA" id="ARBA00047816"/>
    </source>
</evidence>
<dbReference type="GO" id="GO:0046872">
    <property type="term" value="F:metal ion binding"/>
    <property type="evidence" value="ECO:0007669"/>
    <property type="project" value="UniProtKB-KW"/>
</dbReference>
<feature type="binding site" description="axial binding residue" evidence="18">
    <location>
        <position position="357"/>
    </location>
    <ligand>
        <name>heme b</name>
        <dbReference type="ChEBI" id="CHEBI:60344"/>
        <label>2; high-spin</label>
    </ligand>
    <ligandPart>
        <name>Fe</name>
        <dbReference type="ChEBI" id="CHEBI:18248"/>
    </ligandPart>
</feature>
<evidence type="ECO:0000256" key="8">
    <source>
        <dbReference type="ARBA" id="ARBA00022660"/>
    </source>
</evidence>
<evidence type="ECO:0000256" key="7">
    <source>
        <dbReference type="ARBA" id="ARBA00022617"/>
    </source>
</evidence>
<comment type="caution">
    <text evidence="22">The sequence shown here is derived from an EMBL/GenBank/DDBJ whole genome shotgun (WGS) entry which is preliminary data.</text>
</comment>
<dbReference type="EMBL" id="NXLS01000005">
    <property type="protein sequence ID" value="RDU62778.1"/>
    <property type="molecule type" value="Genomic_DNA"/>
</dbReference>
<evidence type="ECO:0000256" key="16">
    <source>
        <dbReference type="ARBA" id="ARBA00023136"/>
    </source>
</evidence>
<evidence type="ECO:0000256" key="10">
    <source>
        <dbReference type="ARBA" id="ARBA00022723"/>
    </source>
</evidence>
<keyword evidence="13 20" id="KW-1133">Transmembrane helix</keyword>
<dbReference type="GO" id="GO:0004129">
    <property type="term" value="F:cytochrome-c oxidase activity"/>
    <property type="evidence" value="ECO:0007669"/>
    <property type="project" value="UniProtKB-EC"/>
</dbReference>
<evidence type="ECO:0000256" key="15">
    <source>
        <dbReference type="ARBA" id="ARBA00023008"/>
    </source>
</evidence>
<feature type="transmembrane region" description="Helical" evidence="20">
    <location>
        <begin position="318"/>
        <end position="334"/>
    </location>
</feature>
<feature type="transmembrane region" description="Helical" evidence="20">
    <location>
        <begin position="286"/>
        <end position="306"/>
    </location>
</feature>
<dbReference type="InterPro" id="IPR023615">
    <property type="entry name" value="Cyt_c_Oxase_su1_BS"/>
</dbReference>
<feature type="transmembrane region" description="Helical" evidence="20">
    <location>
        <begin position="247"/>
        <end position="266"/>
    </location>
</feature>
<dbReference type="OrthoDB" id="9806838at2"/>
<feature type="domain" description="Cytochrome oxidase subunit I profile" evidence="21">
    <location>
        <begin position="13"/>
        <end position="488"/>
    </location>
</feature>
<reference evidence="22 23" key="1">
    <citation type="submission" date="2018-04" db="EMBL/GenBank/DDBJ databases">
        <title>Novel Campyloabacter and Helicobacter Species and Strains.</title>
        <authorList>
            <person name="Mannion A.J."/>
            <person name="Shen Z."/>
            <person name="Fox J.G."/>
        </authorList>
    </citation>
    <scope>NUCLEOTIDE SEQUENCE [LARGE SCALE GENOMIC DNA]</scope>
    <source>
        <strain evidence="22 23">MIT 99-5101</strain>
    </source>
</reference>
<comment type="cofactor">
    <cofactor evidence="1">
        <name>heme b</name>
        <dbReference type="ChEBI" id="CHEBI:60344"/>
    </cofactor>
</comment>
<organism evidence="22 23">
    <name type="scientific">Helicobacter ganmani</name>
    <dbReference type="NCBI Taxonomy" id="60246"/>
    <lineage>
        <taxon>Bacteria</taxon>
        <taxon>Pseudomonadati</taxon>
        <taxon>Campylobacterota</taxon>
        <taxon>Epsilonproteobacteria</taxon>
        <taxon>Campylobacterales</taxon>
        <taxon>Helicobacteraceae</taxon>
        <taxon>Helicobacter</taxon>
    </lineage>
</organism>
<dbReference type="UniPathway" id="UPA00705"/>
<comment type="catalytic activity">
    <reaction evidence="17">
        <text>4 Fe(II)-[cytochrome c] + O2 + 8 H(+)(in) = 4 Fe(III)-[cytochrome c] + 2 H2O + 4 H(+)(out)</text>
        <dbReference type="Rhea" id="RHEA:11436"/>
        <dbReference type="Rhea" id="RHEA-COMP:10350"/>
        <dbReference type="Rhea" id="RHEA-COMP:14399"/>
        <dbReference type="ChEBI" id="CHEBI:15377"/>
        <dbReference type="ChEBI" id="CHEBI:15378"/>
        <dbReference type="ChEBI" id="CHEBI:15379"/>
        <dbReference type="ChEBI" id="CHEBI:29033"/>
        <dbReference type="ChEBI" id="CHEBI:29034"/>
        <dbReference type="EC" id="7.1.1.9"/>
    </reaction>
</comment>
<keyword evidence="8 19" id="KW-0679">Respiratory chain</keyword>
<evidence type="ECO:0000313" key="23">
    <source>
        <dbReference type="Proteomes" id="UP000256650"/>
    </source>
</evidence>
<keyword evidence="23" id="KW-1185">Reference proteome</keyword>
<evidence type="ECO:0000256" key="20">
    <source>
        <dbReference type="SAM" id="Phobius"/>
    </source>
</evidence>
<dbReference type="PANTHER" id="PTHR10422:SF29">
    <property type="entry name" value="CYTOCHROME C OXIDASE SUBUNIT 1 HOMOLOG, BACTEROID"/>
    <property type="match status" value="1"/>
</dbReference>
<dbReference type="GO" id="GO:0020037">
    <property type="term" value="F:heme binding"/>
    <property type="evidence" value="ECO:0007669"/>
    <property type="project" value="InterPro"/>
</dbReference>
<keyword evidence="15" id="KW-0186">Copper</keyword>
<dbReference type="PANTHER" id="PTHR10422">
    <property type="entry name" value="CYTOCHROME C OXIDASE SUBUNIT 1"/>
    <property type="match status" value="1"/>
</dbReference>
<feature type="transmembrane region" description="Helical" evidence="20">
    <location>
        <begin position="396"/>
        <end position="415"/>
    </location>
</feature>
<evidence type="ECO:0000256" key="9">
    <source>
        <dbReference type="ARBA" id="ARBA00022692"/>
    </source>
</evidence>
<feature type="transmembrane region" description="Helical" evidence="20">
    <location>
        <begin position="354"/>
        <end position="375"/>
    </location>
</feature>
<dbReference type="GeneID" id="82535834"/>
<dbReference type="InterPro" id="IPR023616">
    <property type="entry name" value="Cyt_c_oxase-like_su1_dom"/>
</dbReference>
<dbReference type="InterPro" id="IPR036927">
    <property type="entry name" value="Cyt_c_oxase-like_su1_sf"/>
</dbReference>
<keyword evidence="16 20" id="KW-0472">Membrane</keyword>
<evidence type="ECO:0000256" key="5">
    <source>
        <dbReference type="ARBA" id="ARBA00022448"/>
    </source>
</evidence>
<dbReference type="GO" id="GO:0022904">
    <property type="term" value="P:respiratory electron transport chain"/>
    <property type="evidence" value="ECO:0007669"/>
    <property type="project" value="TreeGrafter"/>
</dbReference>
<proteinExistence type="inferred from homology"/>
<evidence type="ECO:0000256" key="3">
    <source>
        <dbReference type="ARBA" id="ARBA00004673"/>
    </source>
</evidence>
<evidence type="ECO:0000259" key="21">
    <source>
        <dbReference type="PROSITE" id="PS50855"/>
    </source>
</evidence>
<evidence type="ECO:0000256" key="6">
    <source>
        <dbReference type="ARBA" id="ARBA00022475"/>
    </source>
</evidence>
<feature type="transmembrane region" description="Helical" evidence="20">
    <location>
        <begin position="132"/>
        <end position="151"/>
    </location>
</feature>
<dbReference type="Gene3D" id="1.20.210.10">
    <property type="entry name" value="Cytochrome c oxidase-like, subunit I domain"/>
    <property type="match status" value="1"/>
</dbReference>
<feature type="transmembrane region" description="Helical" evidence="20">
    <location>
        <begin position="215"/>
        <end position="238"/>
    </location>
</feature>
<protein>
    <recommendedName>
        <fullName evidence="4">cytochrome-c oxidase</fullName>
        <ecNumber evidence="4">7.1.1.9</ecNumber>
    </recommendedName>
</protein>
<dbReference type="Pfam" id="PF00115">
    <property type="entry name" value="COX1"/>
    <property type="match status" value="1"/>
</dbReference>
<dbReference type="InterPro" id="IPR004677">
    <property type="entry name" value="Cyt_c_oxidase_cbb3_su1"/>
</dbReference>
<sequence length="488" mass="55411">MQSNPALEYDYSIAKLFLFATIAFGIVGLLLGVVIACQMAFPDLNYLAGEFGTFGRLRPLHTNGIIYGFTLSGIWTAWYYLGQRVLKISYNEHPFLKVVGHLHFWVYIVLMALAVVSLFAGMSQSKEYSELVWPLDLLVVVVWVLWGVSLFGSMGVRREQTIYITLWYFIATFVAISALYIFNNLSIPTYLVAGVGSVWHSISLYAGTNDAMVQWWFGHNAVAFVFTSGIIGVIYYFLPKESGQPIFSYKLTLFSFWGLMFVYIWAGSHHLIYSTVPDWMQTMGSIFSVVLILPSWGTAVNMLLTMKGQWHQLKESPLIKFLLLASTWYMLTTLEGPIQSIKSVNALAHFTDWIIGHVHDAALGWVAFTIIAACYHMTPRLFKREIYSKKLMDIQFWVQTVAIILYFSSMWIAGITQGMMWRATDEFGSLAYSFIDTVTVLMPYYTIRAIGGVLYFLGFIIFVYNIIMTIVASRELESEPKYATPMAA</sequence>
<comment type="subcellular location">
    <subcellularLocation>
        <location evidence="2">Cell membrane</location>
        <topology evidence="2">Multi-pass membrane protein</topology>
    </subcellularLocation>
</comment>
<keyword evidence="12 19" id="KW-0249">Electron transport</keyword>
<evidence type="ECO:0000256" key="11">
    <source>
        <dbReference type="ARBA" id="ARBA00022967"/>
    </source>
</evidence>
<dbReference type="PROSITE" id="PS00077">
    <property type="entry name" value="COX1_CUB"/>
    <property type="match status" value="1"/>
</dbReference>
<keyword evidence="9 19" id="KW-0812">Transmembrane</keyword>
<evidence type="ECO:0000256" key="12">
    <source>
        <dbReference type="ARBA" id="ARBA00022982"/>
    </source>
</evidence>
<evidence type="ECO:0000256" key="19">
    <source>
        <dbReference type="RuleBase" id="RU000370"/>
    </source>
</evidence>
<dbReference type="GO" id="GO:0015990">
    <property type="term" value="P:electron transport coupled proton transport"/>
    <property type="evidence" value="ECO:0007669"/>
    <property type="project" value="TreeGrafter"/>
</dbReference>
<keyword evidence="6" id="KW-1003">Cell membrane</keyword>
<dbReference type="GO" id="GO:0006119">
    <property type="term" value="P:oxidative phosphorylation"/>
    <property type="evidence" value="ECO:0007669"/>
    <property type="project" value="UniProtKB-UniPathway"/>
</dbReference>
<feature type="binding site" description="axial binding residue" evidence="18">
    <location>
        <position position="61"/>
    </location>
    <ligand>
        <name>heme b</name>
        <dbReference type="ChEBI" id="CHEBI:60344"/>
        <label>1; low-spin</label>
    </ligand>
    <ligandPart>
        <name>Fe</name>
        <dbReference type="ChEBI" id="CHEBI:18248"/>
    </ligandPart>
</feature>
<comment type="pathway">
    <text evidence="3">Energy metabolism; oxidative phosphorylation.</text>
</comment>
<gene>
    <name evidence="22" type="primary">ccoN</name>
    <name evidence="22" type="ORF">CQA43_05960</name>
</gene>
<dbReference type="SUPFAM" id="SSF81442">
    <property type="entry name" value="Cytochrome c oxidase subunit I-like"/>
    <property type="match status" value="1"/>
</dbReference>
<dbReference type="PROSITE" id="PS50855">
    <property type="entry name" value="COX1"/>
    <property type="match status" value="1"/>
</dbReference>
<feature type="binding site" evidence="18">
    <location>
        <position position="270"/>
    </location>
    <ligand>
        <name>Cu cation</name>
        <dbReference type="ChEBI" id="CHEBI:23378"/>
        <label>B</label>
    </ligand>
</feature>
<feature type="transmembrane region" description="Helical" evidence="20">
    <location>
        <begin position="453"/>
        <end position="472"/>
    </location>
</feature>
<feature type="transmembrane region" description="Helical" evidence="20">
    <location>
        <begin position="163"/>
        <end position="182"/>
    </location>
</feature>
<evidence type="ECO:0000256" key="1">
    <source>
        <dbReference type="ARBA" id="ARBA00001970"/>
    </source>
</evidence>
<dbReference type="Proteomes" id="UP000256650">
    <property type="component" value="Unassembled WGS sequence"/>
</dbReference>
<comment type="cofactor">
    <cofactor evidence="18">
        <name>Cu(2+)</name>
        <dbReference type="ChEBI" id="CHEBI:29036"/>
    </cofactor>
    <text evidence="18">Binds 1 copper ion per subunit, denoted as copper B.</text>
</comment>
<evidence type="ECO:0000256" key="14">
    <source>
        <dbReference type="ARBA" id="ARBA00023004"/>
    </source>
</evidence>
<keyword evidence="7 18" id="KW-0349">Heme</keyword>
<evidence type="ECO:0000256" key="4">
    <source>
        <dbReference type="ARBA" id="ARBA00012949"/>
    </source>
</evidence>
<keyword evidence="10 18" id="KW-0479">Metal-binding</keyword>
<feature type="transmembrane region" description="Helical" evidence="20">
    <location>
        <begin position="102"/>
        <end position="120"/>
    </location>
</feature>
<evidence type="ECO:0000313" key="22">
    <source>
        <dbReference type="EMBL" id="RDU62778.1"/>
    </source>
</evidence>
<evidence type="ECO:0000256" key="18">
    <source>
        <dbReference type="PIRSR" id="PIRSR604677-50"/>
    </source>
</evidence>
<name>A0A3D8ICD6_9HELI</name>
<feature type="transmembrane region" description="Helical" evidence="20">
    <location>
        <begin position="61"/>
        <end position="81"/>
    </location>
</feature>
<accession>A0A3D8ICD6</accession>
<dbReference type="EC" id="7.1.1.9" evidence="4"/>
<evidence type="ECO:0000256" key="13">
    <source>
        <dbReference type="ARBA" id="ARBA00022989"/>
    </source>
</evidence>
<dbReference type="NCBIfam" id="TIGR00780">
    <property type="entry name" value="ccoN"/>
    <property type="match status" value="1"/>
</dbReference>
<keyword evidence="14 18" id="KW-0408">Iron</keyword>
<dbReference type="RefSeq" id="WP_115551704.1">
    <property type="nucleotide sequence ID" value="NZ_CAONBV010000038.1"/>
</dbReference>
<keyword evidence="11" id="KW-1278">Translocase</keyword>
<evidence type="ECO:0000256" key="2">
    <source>
        <dbReference type="ARBA" id="ARBA00004651"/>
    </source>
</evidence>
<feature type="transmembrane region" description="Helical" evidence="20">
    <location>
        <begin position="16"/>
        <end position="41"/>
    </location>
</feature>
<feature type="binding site" evidence="18">
    <location>
        <position position="269"/>
    </location>
    <ligand>
        <name>Cu cation</name>
        <dbReference type="ChEBI" id="CHEBI:23378"/>
        <label>B</label>
    </ligand>
</feature>
<feature type="binding site" description="axial binding residue" evidence="18">
    <location>
        <position position="359"/>
    </location>
    <ligand>
        <name>heme b</name>
        <dbReference type="ChEBI" id="CHEBI:60344"/>
        <label>1; low-spin</label>
    </ligand>
    <ligandPart>
        <name>Fe</name>
        <dbReference type="ChEBI" id="CHEBI:18248"/>
    </ligandPart>
</feature>
<keyword evidence="5 19" id="KW-0813">Transport</keyword>
<dbReference type="AlphaFoldDB" id="A0A3D8ICD6"/>
<feature type="binding site" evidence="18">
    <location>
        <position position="219"/>
    </location>
    <ligand>
        <name>Cu cation</name>
        <dbReference type="ChEBI" id="CHEBI:23378"/>
        <label>B</label>
    </ligand>
</feature>
<comment type="cofactor">
    <cofactor evidence="18">
        <name>heme</name>
        <dbReference type="ChEBI" id="CHEBI:30413"/>
    </cofactor>
    <text evidence="18">Binds 2 heme groups per subunit, denoted as high- and low-spin.</text>
</comment>